<dbReference type="InterPro" id="IPR025194">
    <property type="entry name" value="RodZ-like_C"/>
</dbReference>
<evidence type="ECO:0000259" key="3">
    <source>
        <dbReference type="Pfam" id="PF13464"/>
    </source>
</evidence>
<feature type="region of interest" description="Disordered" evidence="1">
    <location>
        <begin position="318"/>
        <end position="338"/>
    </location>
</feature>
<dbReference type="EMBL" id="JAZBJZ010000010">
    <property type="protein sequence ID" value="MEE3715979.1"/>
    <property type="molecule type" value="Genomic_DNA"/>
</dbReference>
<proteinExistence type="predicted"/>
<dbReference type="GO" id="GO:0003677">
    <property type="term" value="F:DNA binding"/>
    <property type="evidence" value="ECO:0007669"/>
    <property type="project" value="InterPro"/>
</dbReference>
<dbReference type="Gene3D" id="1.10.260.40">
    <property type="entry name" value="lambda repressor-like DNA-binding domains"/>
    <property type="match status" value="1"/>
</dbReference>
<dbReference type="RefSeq" id="WP_330482403.1">
    <property type="nucleotide sequence ID" value="NZ_JAZBJZ010000010.1"/>
</dbReference>
<dbReference type="AlphaFoldDB" id="A0AAW9PWK4"/>
<keyword evidence="5" id="KW-1185">Reference proteome</keyword>
<evidence type="ECO:0000313" key="5">
    <source>
        <dbReference type="Proteomes" id="UP001333818"/>
    </source>
</evidence>
<evidence type="ECO:0000256" key="2">
    <source>
        <dbReference type="SAM" id="Phobius"/>
    </source>
</evidence>
<dbReference type="Pfam" id="PF13413">
    <property type="entry name" value="HTH_25"/>
    <property type="match status" value="1"/>
</dbReference>
<dbReference type="PANTHER" id="PTHR34475:SF1">
    <property type="entry name" value="CYTOSKELETON PROTEIN RODZ"/>
    <property type="match status" value="1"/>
</dbReference>
<dbReference type="InterPro" id="IPR010982">
    <property type="entry name" value="Lambda_DNA-bd_dom_sf"/>
</dbReference>
<feature type="transmembrane region" description="Helical" evidence="2">
    <location>
        <begin position="103"/>
        <end position="124"/>
    </location>
</feature>
<keyword evidence="2" id="KW-1133">Transmembrane helix</keyword>
<keyword evidence="2" id="KW-0472">Membrane</keyword>
<feature type="domain" description="Cytoskeleton protein RodZ-like C-terminal" evidence="3">
    <location>
        <begin position="243"/>
        <end position="308"/>
    </location>
</feature>
<feature type="region of interest" description="Disordered" evidence="1">
    <location>
        <begin position="183"/>
        <end position="207"/>
    </location>
</feature>
<protein>
    <submittedName>
        <fullName evidence="4">RodZ domain-containing protein</fullName>
    </submittedName>
</protein>
<comment type="caution">
    <text evidence="4">The sequence shown here is derived from an EMBL/GenBank/DDBJ whole genome shotgun (WGS) entry which is preliminary data.</text>
</comment>
<dbReference type="Proteomes" id="UP001333818">
    <property type="component" value="Unassembled WGS sequence"/>
</dbReference>
<accession>A0AAW9PWK4</accession>
<dbReference type="InterPro" id="IPR050400">
    <property type="entry name" value="Bact_Cytoskel_RodZ"/>
</dbReference>
<feature type="compositionally biased region" description="Low complexity" evidence="1">
    <location>
        <begin position="185"/>
        <end position="196"/>
    </location>
</feature>
<sequence>MVSNCNQADKLAEIGAQLKQMREQKDISLQQVTATTLIAERHLRAIEEGDLGSLPEPVYIKGFIRKYGETVGLGTIADDFHLTPVIDEKKNWSKSPASELRPLHLYALYILVIGGAVGTLAAFLNPPLANKIDDSKTNLSKAAQITPKATPKTVKPTPAIASPVDSIIPVTTASEALKTSKLFTSSPDSSSSSNPNGASFLTGSTGETLSASSPQSFSNSIFSQDLTNTSFSFTGNKAVNVGIVMTGQSWVRVLVDGKTEFEGVLSEGRKLSWSADRRVAIRAGNAGAIAVTVNNLPSEQLGREGEVVEKRFEQNYKPTTSSTSLVPTTGANANTANERDRLNGFIDNFYGDGGSRNR</sequence>
<evidence type="ECO:0000256" key="1">
    <source>
        <dbReference type="SAM" id="MobiDB-lite"/>
    </source>
</evidence>
<name>A0AAW9PWK4_9CYAN</name>
<feature type="compositionally biased region" description="Polar residues" evidence="1">
    <location>
        <begin position="197"/>
        <end position="207"/>
    </location>
</feature>
<feature type="compositionally biased region" description="Polar residues" evidence="1">
    <location>
        <begin position="325"/>
        <end position="336"/>
    </location>
</feature>
<evidence type="ECO:0000313" key="4">
    <source>
        <dbReference type="EMBL" id="MEE3715979.1"/>
    </source>
</evidence>
<dbReference type="PANTHER" id="PTHR34475">
    <property type="match status" value="1"/>
</dbReference>
<keyword evidence="2" id="KW-0812">Transmembrane</keyword>
<reference evidence="4" key="1">
    <citation type="submission" date="2024-01" db="EMBL/GenBank/DDBJ databases">
        <title>Bank of Algae and Cyanobacteria of the Azores (BACA) strain genomes.</title>
        <authorList>
            <person name="Luz R."/>
            <person name="Cordeiro R."/>
            <person name="Fonseca A."/>
            <person name="Goncalves V."/>
        </authorList>
    </citation>
    <scope>NUCLEOTIDE SEQUENCE</scope>
    <source>
        <strain evidence="4">BACA0141</strain>
    </source>
</reference>
<gene>
    <name evidence="4" type="ORF">V2H45_04365</name>
</gene>
<dbReference type="Pfam" id="PF13464">
    <property type="entry name" value="RodZ_C"/>
    <property type="match status" value="1"/>
</dbReference>
<organism evidence="4 5">
    <name type="scientific">Tumidithrix elongata BACA0141</name>
    <dbReference type="NCBI Taxonomy" id="2716417"/>
    <lineage>
        <taxon>Bacteria</taxon>
        <taxon>Bacillati</taxon>
        <taxon>Cyanobacteriota</taxon>
        <taxon>Cyanophyceae</taxon>
        <taxon>Pseudanabaenales</taxon>
        <taxon>Pseudanabaenaceae</taxon>
        <taxon>Tumidithrix</taxon>
        <taxon>Tumidithrix elongata</taxon>
    </lineage>
</organism>